<evidence type="ECO:0000256" key="3">
    <source>
        <dbReference type="ARBA" id="ARBA00022519"/>
    </source>
</evidence>
<protein>
    <submittedName>
        <fullName evidence="9">Paraquat-inducible protein B</fullName>
    </submittedName>
</protein>
<evidence type="ECO:0000256" key="2">
    <source>
        <dbReference type="ARBA" id="ARBA00022475"/>
    </source>
</evidence>
<keyword evidence="6 7" id="KW-0472">Membrane</keyword>
<keyword evidence="3" id="KW-0997">Cell inner membrane</keyword>
<evidence type="ECO:0000313" key="10">
    <source>
        <dbReference type="Proteomes" id="UP000318017"/>
    </source>
</evidence>
<sequence>MTEPAFPSDIPQASLRSPQSIAGSRLQTRLWWLTGICVLLAIGLTVQSFQSQGLSIRLHFDEGHGLKPGDTLRYRGIDVGSVTSIDLTEHLEGVQVKLLIAPGNESLAVAGSQFWIQRPRLQLGQISGLETVLGAKFIGVLPGPSGNARQTEFTGLETPLSFTDSPTAELRIQFPAGEGLEVGNPVRYRGISVGEVTEVELSASGEAVWVGVRLTEAARNLAQSGTQFWIERPRLDLTEIRGIETLLGGRYIAMQPSGSGDSLQTEFVGLAEPPPLPRQNGSLEIELDAPRRLGLVRSAPVTYRGLEVGRVSNVELASDGASVKVSVTIEAEYAELVRENSKWWAIGGITMEAKLSGVTVSMESLSSWIRGGIAFATPESPGSQVVTGHRFMLEAAPQEEWLNWQPRIAVNRNNSQELGLERPQPVRVVASWRDSILGLYRRRTIESWAIALDDGTLRIPASFIAKAIASQKEVQIELAGESFDFDPLDSGAKAWTDKIAIPDSLAVSRWSRANMSTAFDQAAVFLIVNPELREPIALNSTRVAVNPEIGLDIAPGVAIPSELSGSPVISAATGKLYGLLIDTDTGWHIAKL</sequence>
<evidence type="ECO:0000256" key="7">
    <source>
        <dbReference type="SAM" id="Phobius"/>
    </source>
</evidence>
<gene>
    <name evidence="9" type="primary">pqiB</name>
    <name evidence="9" type="ORF">Q31a_09630</name>
</gene>
<organism evidence="9 10">
    <name type="scientific">Aureliella helgolandensis</name>
    <dbReference type="NCBI Taxonomy" id="2527968"/>
    <lineage>
        <taxon>Bacteria</taxon>
        <taxon>Pseudomonadati</taxon>
        <taxon>Planctomycetota</taxon>
        <taxon>Planctomycetia</taxon>
        <taxon>Pirellulales</taxon>
        <taxon>Pirellulaceae</taxon>
        <taxon>Aureliella</taxon>
    </lineage>
</organism>
<evidence type="ECO:0000259" key="8">
    <source>
        <dbReference type="Pfam" id="PF02470"/>
    </source>
</evidence>
<keyword evidence="2" id="KW-1003">Cell membrane</keyword>
<proteinExistence type="predicted"/>
<feature type="transmembrane region" description="Helical" evidence="7">
    <location>
        <begin position="30"/>
        <end position="49"/>
    </location>
</feature>
<dbReference type="InterPro" id="IPR051800">
    <property type="entry name" value="PqiA-PqiB_transport"/>
</dbReference>
<dbReference type="OrthoDB" id="9806984at2"/>
<feature type="domain" description="Mce/MlaD" evidence="8">
    <location>
        <begin position="284"/>
        <end position="342"/>
    </location>
</feature>
<dbReference type="GO" id="GO:0005886">
    <property type="term" value="C:plasma membrane"/>
    <property type="evidence" value="ECO:0007669"/>
    <property type="project" value="UniProtKB-SubCell"/>
</dbReference>
<keyword evidence="5 7" id="KW-1133">Transmembrane helix</keyword>
<keyword evidence="4 7" id="KW-0812">Transmembrane</keyword>
<comment type="subcellular location">
    <subcellularLocation>
        <location evidence="1">Cell inner membrane</location>
    </subcellularLocation>
</comment>
<feature type="domain" description="Mce/MlaD" evidence="8">
    <location>
        <begin position="53"/>
        <end position="143"/>
    </location>
</feature>
<evidence type="ECO:0000256" key="6">
    <source>
        <dbReference type="ARBA" id="ARBA00023136"/>
    </source>
</evidence>
<dbReference type="AlphaFoldDB" id="A0A518G230"/>
<evidence type="ECO:0000256" key="4">
    <source>
        <dbReference type="ARBA" id="ARBA00022692"/>
    </source>
</evidence>
<accession>A0A518G230</accession>
<dbReference type="Proteomes" id="UP000318017">
    <property type="component" value="Chromosome"/>
</dbReference>
<dbReference type="PANTHER" id="PTHR30462:SF0">
    <property type="entry name" value="INTERMEMBRANE TRANSPORT PROTEIN YEBT"/>
    <property type="match status" value="1"/>
</dbReference>
<feature type="domain" description="Mce/MlaD" evidence="8">
    <location>
        <begin position="168"/>
        <end position="256"/>
    </location>
</feature>
<evidence type="ECO:0000256" key="1">
    <source>
        <dbReference type="ARBA" id="ARBA00004533"/>
    </source>
</evidence>
<dbReference type="InterPro" id="IPR003399">
    <property type="entry name" value="Mce/MlaD"/>
</dbReference>
<dbReference type="EMBL" id="CP036298">
    <property type="protein sequence ID" value="QDV22677.1"/>
    <property type="molecule type" value="Genomic_DNA"/>
</dbReference>
<evidence type="ECO:0000313" key="9">
    <source>
        <dbReference type="EMBL" id="QDV22677.1"/>
    </source>
</evidence>
<keyword evidence="10" id="KW-1185">Reference proteome</keyword>
<name>A0A518G230_9BACT</name>
<reference evidence="9 10" key="1">
    <citation type="submission" date="2019-02" db="EMBL/GenBank/DDBJ databases">
        <title>Deep-cultivation of Planctomycetes and their phenomic and genomic characterization uncovers novel biology.</title>
        <authorList>
            <person name="Wiegand S."/>
            <person name="Jogler M."/>
            <person name="Boedeker C."/>
            <person name="Pinto D."/>
            <person name="Vollmers J."/>
            <person name="Rivas-Marin E."/>
            <person name="Kohn T."/>
            <person name="Peeters S.H."/>
            <person name="Heuer A."/>
            <person name="Rast P."/>
            <person name="Oberbeckmann S."/>
            <person name="Bunk B."/>
            <person name="Jeske O."/>
            <person name="Meyerdierks A."/>
            <person name="Storesund J.E."/>
            <person name="Kallscheuer N."/>
            <person name="Luecker S."/>
            <person name="Lage O.M."/>
            <person name="Pohl T."/>
            <person name="Merkel B.J."/>
            <person name="Hornburger P."/>
            <person name="Mueller R.-W."/>
            <person name="Bruemmer F."/>
            <person name="Labrenz M."/>
            <person name="Spormann A.M."/>
            <person name="Op den Camp H."/>
            <person name="Overmann J."/>
            <person name="Amann R."/>
            <person name="Jetten M.S.M."/>
            <person name="Mascher T."/>
            <person name="Medema M.H."/>
            <person name="Devos D.P."/>
            <person name="Kaster A.-K."/>
            <person name="Ovreas L."/>
            <person name="Rohde M."/>
            <person name="Galperin M.Y."/>
            <person name="Jogler C."/>
        </authorList>
    </citation>
    <scope>NUCLEOTIDE SEQUENCE [LARGE SCALE GENOMIC DNA]</scope>
    <source>
        <strain evidence="9 10">Q31a</strain>
    </source>
</reference>
<dbReference type="RefSeq" id="WP_145074560.1">
    <property type="nucleotide sequence ID" value="NZ_CP036298.1"/>
</dbReference>
<evidence type="ECO:0000256" key="5">
    <source>
        <dbReference type="ARBA" id="ARBA00022989"/>
    </source>
</evidence>
<dbReference type="KEGG" id="ahel:Q31a_09630"/>
<dbReference type="PANTHER" id="PTHR30462">
    <property type="entry name" value="INTERMEMBRANE TRANSPORT PROTEIN PQIB-RELATED"/>
    <property type="match status" value="1"/>
</dbReference>
<dbReference type="Pfam" id="PF02470">
    <property type="entry name" value="MlaD"/>
    <property type="match status" value="3"/>
</dbReference>